<dbReference type="GO" id="GO:0016740">
    <property type="term" value="F:transferase activity"/>
    <property type="evidence" value="ECO:0007669"/>
    <property type="project" value="UniProtKB-KW"/>
</dbReference>
<dbReference type="EMBL" id="JAEQND010000006">
    <property type="protein sequence ID" value="MBL0425792.1"/>
    <property type="molecule type" value="Genomic_DNA"/>
</dbReference>
<feature type="domain" description="Polysaccharide pyruvyl transferase" evidence="1">
    <location>
        <begin position="63"/>
        <end position="271"/>
    </location>
</feature>
<accession>A0ABS1JNE5</accession>
<dbReference type="PANTHER" id="PTHR36836">
    <property type="entry name" value="COLANIC ACID BIOSYNTHESIS PROTEIN WCAK"/>
    <property type="match status" value="1"/>
</dbReference>
<dbReference type="RefSeq" id="WP_201689671.1">
    <property type="nucleotide sequence ID" value="NZ_JAEQND010000006.1"/>
</dbReference>
<evidence type="ECO:0000313" key="2">
    <source>
        <dbReference type="EMBL" id="MBL0425792.1"/>
    </source>
</evidence>
<sequence length="338" mass="36209">MSTPLPVCILNDTRVDRHHGCERVMGAIEALVARNGMQVTGSCPAHADWKDPAFLKALEGARLVIVNGEGTLHHDRPAARRLLEIGAYARATGVPAVLVNAGWEANGPELLAMLRDFALVALRDGASADAVRAGGVACRVVPDLSLYLPAPEAGAAARERIVFTDSVDRFKAVALDRCRRQVGGDTLSIVFPPPGAAGYLRFLRQGFAARDALTPAQLLRIVRLRNRLGRNSFTRTEPFLSALGRYRLLVSGRFHACTLALITGTPFISVPSNTSKIATLVADAGLAPWRASTDLDANSIAHASAAGWSPQEREAIATHVADARSGAERMFRDIRELA</sequence>
<evidence type="ECO:0000259" key="1">
    <source>
        <dbReference type="Pfam" id="PF04230"/>
    </source>
</evidence>
<gene>
    <name evidence="2" type="ORF">JI746_11795</name>
</gene>
<organism evidence="2 3">
    <name type="scientific">Ramlibacter alkalitolerans</name>
    <dbReference type="NCBI Taxonomy" id="2039631"/>
    <lineage>
        <taxon>Bacteria</taxon>
        <taxon>Pseudomonadati</taxon>
        <taxon>Pseudomonadota</taxon>
        <taxon>Betaproteobacteria</taxon>
        <taxon>Burkholderiales</taxon>
        <taxon>Comamonadaceae</taxon>
        <taxon>Ramlibacter</taxon>
    </lineage>
</organism>
<comment type="caution">
    <text evidence="2">The sequence shown here is derived from an EMBL/GenBank/DDBJ whole genome shotgun (WGS) entry which is preliminary data.</text>
</comment>
<evidence type="ECO:0000313" key="3">
    <source>
        <dbReference type="Proteomes" id="UP000622707"/>
    </source>
</evidence>
<keyword evidence="3" id="KW-1185">Reference proteome</keyword>
<keyword evidence="2" id="KW-0808">Transferase</keyword>
<dbReference type="Pfam" id="PF04230">
    <property type="entry name" value="PS_pyruv_trans"/>
    <property type="match status" value="1"/>
</dbReference>
<dbReference type="InterPro" id="IPR007345">
    <property type="entry name" value="Polysacch_pyruvyl_Trfase"/>
</dbReference>
<dbReference type="Proteomes" id="UP000622707">
    <property type="component" value="Unassembled WGS sequence"/>
</dbReference>
<reference evidence="2 3" key="1">
    <citation type="journal article" date="2017" name="Int. J. Syst. Evol. Microbiol.">
        <title>Ramlibacter alkalitolerans sp. nov., alkali-tolerant bacterium isolated from soil of ginseng.</title>
        <authorList>
            <person name="Lee D.H."/>
            <person name="Cha C.J."/>
        </authorList>
    </citation>
    <scope>NUCLEOTIDE SEQUENCE [LARGE SCALE GENOMIC DNA]</scope>
    <source>
        <strain evidence="2 3">KACC 19305</strain>
    </source>
</reference>
<proteinExistence type="predicted"/>
<name>A0ABS1JNE5_9BURK</name>
<dbReference type="PANTHER" id="PTHR36836:SF1">
    <property type="entry name" value="COLANIC ACID BIOSYNTHESIS PROTEIN WCAK"/>
    <property type="match status" value="1"/>
</dbReference>
<protein>
    <submittedName>
        <fullName evidence="2">Polysaccharide pyruvyl transferase family protein</fullName>
    </submittedName>
</protein>